<evidence type="ECO:0000259" key="3">
    <source>
        <dbReference type="Pfam" id="PF13843"/>
    </source>
</evidence>
<evidence type="ECO:0000313" key="5">
    <source>
        <dbReference type="Proteomes" id="UP000789759"/>
    </source>
</evidence>
<gene>
    <name evidence="4" type="ORF">CPELLU_LOCUS15925</name>
</gene>
<accession>A0A9N9JE86</accession>
<dbReference type="AlphaFoldDB" id="A0A9N9JE86"/>
<feature type="compositionally biased region" description="Basic residues" evidence="1">
    <location>
        <begin position="38"/>
        <end position="47"/>
    </location>
</feature>
<dbReference type="EMBL" id="CAJVQA010022071">
    <property type="protein sequence ID" value="CAG8772022.1"/>
    <property type="molecule type" value="Genomic_DNA"/>
</dbReference>
<evidence type="ECO:0000256" key="1">
    <source>
        <dbReference type="SAM" id="MobiDB-lite"/>
    </source>
</evidence>
<keyword evidence="5" id="KW-1185">Reference proteome</keyword>
<feature type="domain" description="PiggyBac transposable element-derived protein" evidence="3">
    <location>
        <begin position="78"/>
        <end position="166"/>
    </location>
</feature>
<protein>
    <submittedName>
        <fullName evidence="4">2862_t:CDS:1</fullName>
    </submittedName>
</protein>
<dbReference type="InterPro" id="IPR029526">
    <property type="entry name" value="PGBD"/>
</dbReference>
<evidence type="ECO:0000256" key="2">
    <source>
        <dbReference type="SAM" id="Phobius"/>
    </source>
</evidence>
<proteinExistence type="predicted"/>
<keyword evidence="2" id="KW-0472">Membrane</keyword>
<evidence type="ECO:0000313" key="4">
    <source>
        <dbReference type="EMBL" id="CAG8772022.1"/>
    </source>
</evidence>
<dbReference type="Pfam" id="PF13843">
    <property type="entry name" value="DDE_Tnp_1_7"/>
    <property type="match status" value="1"/>
</dbReference>
<name>A0A9N9JE86_9GLOM</name>
<organism evidence="4 5">
    <name type="scientific">Cetraspora pellucida</name>
    <dbReference type="NCBI Taxonomy" id="1433469"/>
    <lineage>
        <taxon>Eukaryota</taxon>
        <taxon>Fungi</taxon>
        <taxon>Fungi incertae sedis</taxon>
        <taxon>Mucoromycota</taxon>
        <taxon>Glomeromycotina</taxon>
        <taxon>Glomeromycetes</taxon>
        <taxon>Diversisporales</taxon>
        <taxon>Gigasporaceae</taxon>
        <taxon>Cetraspora</taxon>
    </lineage>
</organism>
<feature type="transmembrane region" description="Helical" evidence="2">
    <location>
        <begin position="96"/>
        <end position="118"/>
    </location>
</feature>
<dbReference type="OrthoDB" id="2400393at2759"/>
<comment type="caution">
    <text evidence="4">The sequence shown here is derived from an EMBL/GenBank/DDBJ whole genome shotgun (WGS) entry which is preliminary data.</text>
</comment>
<keyword evidence="2" id="KW-0812">Transmembrane</keyword>
<keyword evidence="2" id="KW-1133">Transmembrane helix</keyword>
<reference evidence="4" key="1">
    <citation type="submission" date="2021-06" db="EMBL/GenBank/DDBJ databases">
        <authorList>
            <person name="Kallberg Y."/>
            <person name="Tangrot J."/>
            <person name="Rosling A."/>
        </authorList>
    </citation>
    <scope>NUCLEOTIDE SEQUENCE</scope>
    <source>
        <strain evidence="4">FL966</strain>
    </source>
</reference>
<dbReference type="Proteomes" id="UP000789759">
    <property type="component" value="Unassembled WGS sequence"/>
</dbReference>
<feature type="region of interest" description="Disordered" evidence="1">
    <location>
        <begin position="18"/>
        <end position="53"/>
    </location>
</feature>
<sequence length="233" mass="27103">MYDDDEKEYVALMTSHQHFLTNPESDNEDEEEKENNKGVRKRDRRQAKLPLPSTNFEPLAHPKQLHKVININSYALINGAGVLTGRQWMNIDRKKLIVWIALVIYQGVFKLPSLNQYWNEDPKFPLHHILKQMSLKCFEQIKRYLHISPLAVVAKNYFDKLEPLLSHEEVFTPSESKTNQFQKDTRFCCFVNLDIRTLSCQLPALWQIGVGSCGTVRKTASGFPKELKMEKNI</sequence>